<comment type="caution">
    <text evidence="1">The sequence shown here is derived from an EMBL/GenBank/DDBJ whole genome shotgun (WGS) entry which is preliminary data.</text>
</comment>
<accession>A0ABP7ZJT8</accession>
<reference evidence="1" key="1">
    <citation type="journal article" date="2014" name="Int. J. Syst. Evol. Microbiol.">
        <title>Complete genome of a new Firmicutes species belonging to the dominant human colonic microbiota ('Ruminococcus bicirculans') reveals two chromosomes and a selective capacity to utilize plant glucans.</title>
        <authorList>
            <consortium name="NISC Comparative Sequencing Program"/>
            <person name="Wegmann U."/>
            <person name="Louis P."/>
            <person name="Goesmann A."/>
            <person name="Henrissat B."/>
            <person name="Duncan S.H."/>
            <person name="Flint H.J."/>
        </authorList>
    </citation>
    <scope>NUCLEOTIDE SEQUENCE</scope>
    <source>
        <strain evidence="1">JCM 17590</strain>
    </source>
</reference>
<evidence type="ECO:0000313" key="1">
    <source>
        <dbReference type="EMBL" id="GAA4160702.1"/>
    </source>
</evidence>
<reference evidence="1" key="2">
    <citation type="submission" date="2023-12" db="EMBL/GenBank/DDBJ databases">
        <authorList>
            <person name="Sun Q."/>
            <person name="Inoue M."/>
        </authorList>
    </citation>
    <scope>NUCLEOTIDE SEQUENCE</scope>
    <source>
        <strain evidence="1">JCM 17590</strain>
    </source>
</reference>
<dbReference type="EMBL" id="BAABBV010000001">
    <property type="protein sequence ID" value="GAA4160702.1"/>
    <property type="molecule type" value="Genomic_DNA"/>
</dbReference>
<proteinExistence type="predicted"/>
<evidence type="ECO:0000313" key="2">
    <source>
        <dbReference type="Proteomes" id="UP001415169"/>
    </source>
</evidence>
<name>A0ABP7ZJT8_9MICO</name>
<gene>
    <name evidence="1" type="ORF">GCM10022286_17120</name>
</gene>
<organism evidence="1 2">
    <name type="scientific">Gryllotalpicola daejeonensis</name>
    <dbReference type="NCBI Taxonomy" id="993087"/>
    <lineage>
        <taxon>Bacteria</taxon>
        <taxon>Bacillati</taxon>
        <taxon>Actinomycetota</taxon>
        <taxon>Actinomycetes</taxon>
        <taxon>Micrococcales</taxon>
        <taxon>Microbacteriaceae</taxon>
        <taxon>Gryllotalpicola</taxon>
    </lineage>
</organism>
<sequence length="242" mass="26303">MTEAETRLTSSLKVEYIGEWYEVGEGEPFTIGREADLSIDDNPYLHRHFLTLYSEHGMWWIANVGNLLTATVADSSGTVQAWLAPGARLPIVFQKLHVMFSAGSTTYDFMVHSEGNVYETSSVLSREVGSTTVLPVTLTSSQKLLIVALAEGVLTERIAGRGSIPTSAEAAERLGWNLTRFNRKLDNVCDKLDKLGVAGLRGGPGKLATGRRARLVEYAVATHLVGPEDLPLLDAPQESDGD</sequence>
<dbReference type="RefSeq" id="WP_344791344.1">
    <property type="nucleotide sequence ID" value="NZ_BAABBV010000001.1"/>
</dbReference>
<dbReference type="Proteomes" id="UP001415169">
    <property type="component" value="Unassembled WGS sequence"/>
</dbReference>
<protein>
    <submittedName>
        <fullName evidence="1">Uncharacterized protein</fullName>
    </submittedName>
</protein>
<keyword evidence="2" id="KW-1185">Reference proteome</keyword>